<dbReference type="PANTHER" id="PTHR48050:SF13">
    <property type="entry name" value="STEROL 3-BETA-GLUCOSYLTRANSFERASE UGT80A2"/>
    <property type="match status" value="1"/>
</dbReference>
<sequence>MPYPAGCPVVVSGRHTTRDRPAVPAGGTGRDWDWEGRDMRIDIITAGTTGSVAPYTGLGHRLAAEGHDVEIVTHAKFADTVTCCGLRTRPLEADPFEELISAHNRFRNAGRSPRALHEIARATERAAVRLVDGLLTAVDPKADLVLLSTIVAPLGRVIARYHRVRSMGVFLQPDAPTSAFPPCVLPWQPPGYGNRLRARTVNALTDALYSAANRRLHARLGIRHRGVHLLRREREKSRWPIWHGYSRTVVPRPPDWRPGLRVAGYWWPHECPSWQPPSLVSDFLAAGPPPVFVGFGSMMPEDPDRLGDLTARALRRAGLRGVVQAGWAGLSVTGDDVITVGALPHGWLLPRTAAVVHHAGAGTTAAGLRAGVPAVAGAAPHRPAVVGGPAGTARGEPRCAAARLAHRGAAGGGAAARDGRTTLRGAGGGLVAGRLAREDGRGRWRGRWRRWSRDAALAPRGLCPGPALSPFPGETPDPIRPSGEVLKRRTG</sequence>
<evidence type="ECO:0000313" key="5">
    <source>
        <dbReference type="Proteomes" id="UP001501102"/>
    </source>
</evidence>
<dbReference type="InterPro" id="IPR002213">
    <property type="entry name" value="UDP_glucos_trans"/>
</dbReference>
<feature type="region of interest" description="Disordered" evidence="2">
    <location>
        <begin position="462"/>
        <end position="491"/>
    </location>
</feature>
<gene>
    <name evidence="4" type="ORF">GCM10020221_19590</name>
</gene>
<dbReference type="PANTHER" id="PTHR48050">
    <property type="entry name" value="STEROL 3-BETA-GLUCOSYLTRANSFERASE"/>
    <property type="match status" value="1"/>
</dbReference>
<reference evidence="5" key="1">
    <citation type="journal article" date="2019" name="Int. J. Syst. Evol. Microbiol.">
        <title>The Global Catalogue of Microorganisms (GCM) 10K type strain sequencing project: providing services to taxonomists for standard genome sequencing and annotation.</title>
        <authorList>
            <consortium name="The Broad Institute Genomics Platform"/>
            <consortium name="The Broad Institute Genome Sequencing Center for Infectious Disease"/>
            <person name="Wu L."/>
            <person name="Ma J."/>
        </authorList>
    </citation>
    <scope>NUCLEOTIDE SEQUENCE [LARGE SCALE GENOMIC DNA]</scope>
    <source>
        <strain evidence="5">JCM 4087</strain>
    </source>
</reference>
<dbReference type="Pfam" id="PF03033">
    <property type="entry name" value="Glyco_transf_28"/>
    <property type="match status" value="1"/>
</dbReference>
<dbReference type="InterPro" id="IPR050426">
    <property type="entry name" value="Glycosyltransferase_28"/>
</dbReference>
<dbReference type="SUPFAM" id="SSF53756">
    <property type="entry name" value="UDP-Glycosyltransferase/glycogen phosphorylase"/>
    <property type="match status" value="1"/>
</dbReference>
<keyword evidence="5" id="KW-1185">Reference proteome</keyword>
<organism evidence="4 5">
    <name type="scientific">Streptomyces thioluteus</name>
    <dbReference type="NCBI Taxonomy" id="66431"/>
    <lineage>
        <taxon>Bacteria</taxon>
        <taxon>Bacillati</taxon>
        <taxon>Actinomycetota</taxon>
        <taxon>Actinomycetes</taxon>
        <taxon>Kitasatosporales</taxon>
        <taxon>Streptomycetaceae</taxon>
        <taxon>Streptomyces</taxon>
    </lineage>
</organism>
<dbReference type="Gene3D" id="3.40.50.2000">
    <property type="entry name" value="Glycogen Phosphorylase B"/>
    <property type="match status" value="2"/>
</dbReference>
<evidence type="ECO:0000259" key="3">
    <source>
        <dbReference type="Pfam" id="PF03033"/>
    </source>
</evidence>
<feature type="domain" description="Glycosyltransferase family 28 N-terminal" evidence="3">
    <location>
        <begin position="43"/>
        <end position="125"/>
    </location>
</feature>
<evidence type="ECO:0000313" key="4">
    <source>
        <dbReference type="EMBL" id="GAA2923622.1"/>
    </source>
</evidence>
<dbReference type="InterPro" id="IPR004276">
    <property type="entry name" value="GlycoTrans_28_N"/>
</dbReference>
<feature type="compositionally biased region" description="Pro residues" evidence="2">
    <location>
        <begin position="467"/>
        <end position="479"/>
    </location>
</feature>
<accession>A0ABP6J9R0</accession>
<name>A0ABP6J9R0_STRTU</name>
<dbReference type="EMBL" id="BAAAXZ010000075">
    <property type="protein sequence ID" value="GAA2923622.1"/>
    <property type="molecule type" value="Genomic_DNA"/>
</dbReference>
<proteinExistence type="predicted"/>
<dbReference type="CDD" id="cd03784">
    <property type="entry name" value="GT1_Gtf-like"/>
    <property type="match status" value="1"/>
</dbReference>
<comment type="caution">
    <text evidence="4">The sequence shown here is derived from an EMBL/GenBank/DDBJ whole genome shotgun (WGS) entry which is preliminary data.</text>
</comment>
<protein>
    <recommendedName>
        <fullName evidence="3">Glycosyltransferase family 28 N-terminal domain-containing protein</fullName>
    </recommendedName>
</protein>
<dbReference type="Proteomes" id="UP001501102">
    <property type="component" value="Unassembled WGS sequence"/>
</dbReference>
<evidence type="ECO:0000256" key="1">
    <source>
        <dbReference type="ARBA" id="ARBA00022679"/>
    </source>
</evidence>
<keyword evidence="1" id="KW-0808">Transferase</keyword>
<evidence type="ECO:0000256" key="2">
    <source>
        <dbReference type="SAM" id="MobiDB-lite"/>
    </source>
</evidence>